<dbReference type="AlphaFoldDB" id="A0A433DFN7"/>
<evidence type="ECO:0000313" key="1">
    <source>
        <dbReference type="EMBL" id="RUP49662.1"/>
    </source>
</evidence>
<accession>A0A433DFN7</accession>
<sequence>MKSELILEKGFKICKAYIPGDSEDGEVHLAEPVVKCELSRGTGSNSLALYYCVRIASSVQFKNSTMNFSPKL</sequence>
<organism evidence="1 2">
    <name type="scientific">Jimgerdemannia flammicorona</name>
    <dbReference type="NCBI Taxonomy" id="994334"/>
    <lineage>
        <taxon>Eukaryota</taxon>
        <taxon>Fungi</taxon>
        <taxon>Fungi incertae sedis</taxon>
        <taxon>Mucoromycota</taxon>
        <taxon>Mucoromycotina</taxon>
        <taxon>Endogonomycetes</taxon>
        <taxon>Endogonales</taxon>
        <taxon>Endogonaceae</taxon>
        <taxon>Jimgerdemannia</taxon>
    </lineage>
</organism>
<dbReference type="Proteomes" id="UP000268093">
    <property type="component" value="Unassembled WGS sequence"/>
</dbReference>
<comment type="caution">
    <text evidence="1">The sequence shown here is derived from an EMBL/GenBank/DDBJ whole genome shotgun (WGS) entry which is preliminary data.</text>
</comment>
<proteinExistence type="predicted"/>
<dbReference type="EMBL" id="RBNI01002081">
    <property type="protein sequence ID" value="RUP49662.1"/>
    <property type="molecule type" value="Genomic_DNA"/>
</dbReference>
<gene>
    <name evidence="1" type="ORF">BC936DRAFT_141888</name>
</gene>
<keyword evidence="2" id="KW-1185">Reference proteome</keyword>
<reference evidence="1 2" key="1">
    <citation type="journal article" date="2018" name="New Phytol.">
        <title>Phylogenomics of Endogonaceae and evolution of mycorrhizas within Mucoromycota.</title>
        <authorList>
            <person name="Chang Y."/>
            <person name="Desiro A."/>
            <person name="Na H."/>
            <person name="Sandor L."/>
            <person name="Lipzen A."/>
            <person name="Clum A."/>
            <person name="Barry K."/>
            <person name="Grigoriev I.V."/>
            <person name="Martin F.M."/>
            <person name="Stajich J.E."/>
            <person name="Smith M.E."/>
            <person name="Bonito G."/>
            <person name="Spatafora J.W."/>
        </authorList>
    </citation>
    <scope>NUCLEOTIDE SEQUENCE [LARGE SCALE GENOMIC DNA]</scope>
    <source>
        <strain evidence="1 2">GMNB39</strain>
    </source>
</reference>
<protein>
    <submittedName>
        <fullName evidence="1">Uncharacterized protein</fullName>
    </submittedName>
</protein>
<name>A0A433DFN7_9FUNG</name>
<evidence type="ECO:0000313" key="2">
    <source>
        <dbReference type="Proteomes" id="UP000268093"/>
    </source>
</evidence>